<feature type="non-terminal residue" evidence="3">
    <location>
        <position position="134"/>
    </location>
</feature>
<feature type="compositionally biased region" description="Gly residues" evidence="1">
    <location>
        <begin position="33"/>
        <end position="46"/>
    </location>
</feature>
<sequence length="134" mass="14017">MDWELRLPNGCVGVGMGLKVAFYGDMAKAEAMKGGGGGGGGAGGGSFRKDVGGKEGQEKRYKCQVVEVYKGGGSAQQHIAKNDLLLSIDGQSTFGMKMSEVQSLLSGAPGSTVQLELERPKKGRYSCKVERVAL</sequence>
<evidence type="ECO:0000259" key="2">
    <source>
        <dbReference type="SMART" id="SM00228"/>
    </source>
</evidence>
<evidence type="ECO:0000313" key="5">
    <source>
        <dbReference type="Proteomes" id="UP000011087"/>
    </source>
</evidence>
<feature type="domain" description="PDZ" evidence="2">
    <location>
        <begin position="35"/>
        <end position="121"/>
    </location>
</feature>
<gene>
    <name evidence="3" type="ORF">GUITHDRAFT_155136</name>
</gene>
<feature type="compositionally biased region" description="Basic and acidic residues" evidence="1">
    <location>
        <begin position="47"/>
        <end position="58"/>
    </location>
</feature>
<dbReference type="KEGG" id="gtt:GUITHDRAFT_155136"/>
<dbReference type="InterPro" id="IPR036034">
    <property type="entry name" value="PDZ_sf"/>
</dbReference>
<reference evidence="3 5" key="1">
    <citation type="journal article" date="2012" name="Nature">
        <title>Algal genomes reveal evolutionary mosaicism and the fate of nucleomorphs.</title>
        <authorList>
            <consortium name="DOE Joint Genome Institute"/>
            <person name="Curtis B.A."/>
            <person name="Tanifuji G."/>
            <person name="Burki F."/>
            <person name="Gruber A."/>
            <person name="Irimia M."/>
            <person name="Maruyama S."/>
            <person name="Arias M.C."/>
            <person name="Ball S.G."/>
            <person name="Gile G.H."/>
            <person name="Hirakawa Y."/>
            <person name="Hopkins J.F."/>
            <person name="Kuo A."/>
            <person name="Rensing S.A."/>
            <person name="Schmutz J."/>
            <person name="Symeonidi A."/>
            <person name="Elias M."/>
            <person name="Eveleigh R.J."/>
            <person name="Herman E.K."/>
            <person name="Klute M.J."/>
            <person name="Nakayama T."/>
            <person name="Obornik M."/>
            <person name="Reyes-Prieto A."/>
            <person name="Armbrust E.V."/>
            <person name="Aves S.J."/>
            <person name="Beiko R.G."/>
            <person name="Coutinho P."/>
            <person name="Dacks J.B."/>
            <person name="Durnford D.G."/>
            <person name="Fast N.M."/>
            <person name="Green B.R."/>
            <person name="Grisdale C.J."/>
            <person name="Hempel F."/>
            <person name="Henrissat B."/>
            <person name="Hoppner M.P."/>
            <person name="Ishida K."/>
            <person name="Kim E."/>
            <person name="Koreny L."/>
            <person name="Kroth P.G."/>
            <person name="Liu Y."/>
            <person name="Malik S.B."/>
            <person name="Maier U.G."/>
            <person name="McRose D."/>
            <person name="Mock T."/>
            <person name="Neilson J.A."/>
            <person name="Onodera N.T."/>
            <person name="Poole A.M."/>
            <person name="Pritham E.J."/>
            <person name="Richards T.A."/>
            <person name="Rocap G."/>
            <person name="Roy S.W."/>
            <person name="Sarai C."/>
            <person name="Schaack S."/>
            <person name="Shirato S."/>
            <person name="Slamovits C.H."/>
            <person name="Spencer D.F."/>
            <person name="Suzuki S."/>
            <person name="Worden A.Z."/>
            <person name="Zauner S."/>
            <person name="Barry K."/>
            <person name="Bell C."/>
            <person name="Bharti A.K."/>
            <person name="Crow J.A."/>
            <person name="Grimwood J."/>
            <person name="Kramer R."/>
            <person name="Lindquist E."/>
            <person name="Lucas S."/>
            <person name="Salamov A."/>
            <person name="McFadden G.I."/>
            <person name="Lane C.E."/>
            <person name="Keeling P.J."/>
            <person name="Gray M.W."/>
            <person name="Grigoriev I.V."/>
            <person name="Archibald J.M."/>
        </authorList>
    </citation>
    <scope>NUCLEOTIDE SEQUENCE</scope>
    <source>
        <strain evidence="3 5">CCMP2712</strain>
    </source>
</reference>
<dbReference type="InterPro" id="IPR001478">
    <property type="entry name" value="PDZ"/>
</dbReference>
<keyword evidence="5" id="KW-1185">Reference proteome</keyword>
<accession>L1ILG7</accession>
<reference evidence="5" key="2">
    <citation type="submission" date="2012-11" db="EMBL/GenBank/DDBJ databases">
        <authorList>
            <person name="Kuo A."/>
            <person name="Curtis B.A."/>
            <person name="Tanifuji G."/>
            <person name="Burki F."/>
            <person name="Gruber A."/>
            <person name="Irimia M."/>
            <person name="Maruyama S."/>
            <person name="Arias M.C."/>
            <person name="Ball S.G."/>
            <person name="Gile G.H."/>
            <person name="Hirakawa Y."/>
            <person name="Hopkins J.F."/>
            <person name="Rensing S.A."/>
            <person name="Schmutz J."/>
            <person name="Symeonidi A."/>
            <person name="Elias M."/>
            <person name="Eveleigh R.J."/>
            <person name="Herman E.K."/>
            <person name="Klute M.J."/>
            <person name="Nakayama T."/>
            <person name="Obornik M."/>
            <person name="Reyes-Prieto A."/>
            <person name="Armbrust E.V."/>
            <person name="Aves S.J."/>
            <person name="Beiko R.G."/>
            <person name="Coutinho P."/>
            <person name="Dacks J.B."/>
            <person name="Durnford D.G."/>
            <person name="Fast N.M."/>
            <person name="Green B.R."/>
            <person name="Grisdale C."/>
            <person name="Hempe F."/>
            <person name="Henrissat B."/>
            <person name="Hoppner M.P."/>
            <person name="Ishida K.-I."/>
            <person name="Kim E."/>
            <person name="Koreny L."/>
            <person name="Kroth P.G."/>
            <person name="Liu Y."/>
            <person name="Malik S.-B."/>
            <person name="Maier U.G."/>
            <person name="McRose D."/>
            <person name="Mock T."/>
            <person name="Neilson J.A."/>
            <person name="Onodera N.T."/>
            <person name="Poole A.M."/>
            <person name="Pritham E.J."/>
            <person name="Richards T.A."/>
            <person name="Rocap G."/>
            <person name="Roy S.W."/>
            <person name="Sarai C."/>
            <person name="Schaack S."/>
            <person name="Shirato S."/>
            <person name="Slamovits C.H."/>
            <person name="Spencer D.F."/>
            <person name="Suzuki S."/>
            <person name="Worden A.Z."/>
            <person name="Zauner S."/>
            <person name="Barry K."/>
            <person name="Bell C."/>
            <person name="Bharti A.K."/>
            <person name="Crow J.A."/>
            <person name="Grimwood J."/>
            <person name="Kramer R."/>
            <person name="Lindquist E."/>
            <person name="Lucas S."/>
            <person name="Salamov A."/>
            <person name="McFadden G.I."/>
            <person name="Lane C.E."/>
            <person name="Keeling P.J."/>
            <person name="Gray M.W."/>
            <person name="Grigoriev I.V."/>
            <person name="Archibald J.M."/>
        </authorList>
    </citation>
    <scope>NUCLEOTIDE SEQUENCE</scope>
    <source>
        <strain evidence="5">CCMP2712</strain>
    </source>
</reference>
<dbReference type="EMBL" id="JH993068">
    <property type="protein sequence ID" value="EKX36734.1"/>
    <property type="molecule type" value="Genomic_DNA"/>
</dbReference>
<dbReference type="SMART" id="SM00228">
    <property type="entry name" value="PDZ"/>
    <property type="match status" value="1"/>
</dbReference>
<dbReference type="Proteomes" id="UP000011087">
    <property type="component" value="Unassembled WGS sequence"/>
</dbReference>
<dbReference type="Pfam" id="PF17820">
    <property type="entry name" value="PDZ_6"/>
    <property type="match status" value="1"/>
</dbReference>
<reference evidence="4" key="3">
    <citation type="submission" date="2015-06" db="UniProtKB">
        <authorList>
            <consortium name="EnsemblProtists"/>
        </authorList>
    </citation>
    <scope>IDENTIFICATION</scope>
</reference>
<proteinExistence type="predicted"/>
<evidence type="ECO:0000313" key="3">
    <source>
        <dbReference type="EMBL" id="EKX36734.1"/>
    </source>
</evidence>
<dbReference type="SUPFAM" id="SSF50156">
    <property type="entry name" value="PDZ domain-like"/>
    <property type="match status" value="1"/>
</dbReference>
<dbReference type="EnsemblProtists" id="EKX36734">
    <property type="protein sequence ID" value="EKX36734"/>
    <property type="gene ID" value="GUITHDRAFT_155136"/>
</dbReference>
<dbReference type="GeneID" id="17293533"/>
<evidence type="ECO:0000313" key="4">
    <source>
        <dbReference type="EnsemblProtists" id="EKX36734"/>
    </source>
</evidence>
<dbReference type="AlphaFoldDB" id="L1ILG7"/>
<dbReference type="Gene3D" id="2.30.42.10">
    <property type="match status" value="1"/>
</dbReference>
<evidence type="ECO:0000256" key="1">
    <source>
        <dbReference type="SAM" id="MobiDB-lite"/>
    </source>
</evidence>
<dbReference type="PaxDb" id="55529-EKX36734"/>
<dbReference type="InterPro" id="IPR041489">
    <property type="entry name" value="PDZ_6"/>
</dbReference>
<feature type="region of interest" description="Disordered" evidence="1">
    <location>
        <begin position="33"/>
        <end position="58"/>
    </location>
</feature>
<dbReference type="RefSeq" id="XP_005823714.1">
    <property type="nucleotide sequence ID" value="XM_005823657.1"/>
</dbReference>
<name>L1ILG7_GUITC</name>
<dbReference type="HOGENOM" id="CLU_1901757_0_0_1"/>
<organism evidence="3">
    <name type="scientific">Guillardia theta (strain CCMP2712)</name>
    <name type="common">Cryptophyte</name>
    <dbReference type="NCBI Taxonomy" id="905079"/>
    <lineage>
        <taxon>Eukaryota</taxon>
        <taxon>Cryptophyceae</taxon>
        <taxon>Pyrenomonadales</taxon>
        <taxon>Geminigeraceae</taxon>
        <taxon>Guillardia</taxon>
    </lineage>
</organism>
<protein>
    <recommendedName>
        <fullName evidence="2">PDZ domain-containing protein</fullName>
    </recommendedName>
</protein>